<evidence type="ECO:0000313" key="3">
    <source>
        <dbReference type="Proteomes" id="UP000466442"/>
    </source>
</evidence>
<dbReference type="AlphaFoldDB" id="A0A8S9XG63"/>
<evidence type="ECO:0008006" key="4">
    <source>
        <dbReference type="Google" id="ProtNLM"/>
    </source>
</evidence>
<gene>
    <name evidence="2" type="ORF">GE061_016411</name>
</gene>
<dbReference type="GO" id="GO:0006364">
    <property type="term" value="P:rRNA processing"/>
    <property type="evidence" value="ECO:0007669"/>
    <property type="project" value="InterPro"/>
</dbReference>
<evidence type="ECO:0000313" key="2">
    <source>
        <dbReference type="EMBL" id="KAF6207962.1"/>
    </source>
</evidence>
<proteinExistence type="predicted"/>
<reference evidence="2" key="1">
    <citation type="journal article" date="2021" name="Mol. Ecol. Resour.">
        <title>Apolygus lucorum genome provides insights into omnivorousness and mesophyll feeding.</title>
        <authorList>
            <person name="Liu Y."/>
            <person name="Liu H."/>
            <person name="Wang H."/>
            <person name="Huang T."/>
            <person name="Liu B."/>
            <person name="Yang B."/>
            <person name="Yin L."/>
            <person name="Li B."/>
            <person name="Zhang Y."/>
            <person name="Zhang S."/>
            <person name="Jiang F."/>
            <person name="Zhang X."/>
            <person name="Ren Y."/>
            <person name="Wang B."/>
            <person name="Wang S."/>
            <person name="Lu Y."/>
            <person name="Wu K."/>
            <person name="Fan W."/>
            <person name="Wang G."/>
        </authorList>
    </citation>
    <scope>NUCLEOTIDE SEQUENCE</scope>
    <source>
        <strain evidence="2">12Hb</strain>
    </source>
</reference>
<protein>
    <recommendedName>
        <fullName evidence="4">Ribosome-binding factor A, mitochondrial</fullName>
    </recommendedName>
</protein>
<organism evidence="2 3">
    <name type="scientific">Apolygus lucorum</name>
    <name type="common">Small green plant bug</name>
    <name type="synonym">Lygocoris lucorum</name>
    <dbReference type="NCBI Taxonomy" id="248454"/>
    <lineage>
        <taxon>Eukaryota</taxon>
        <taxon>Metazoa</taxon>
        <taxon>Ecdysozoa</taxon>
        <taxon>Arthropoda</taxon>
        <taxon>Hexapoda</taxon>
        <taxon>Insecta</taxon>
        <taxon>Pterygota</taxon>
        <taxon>Neoptera</taxon>
        <taxon>Paraneoptera</taxon>
        <taxon>Hemiptera</taxon>
        <taxon>Heteroptera</taxon>
        <taxon>Panheteroptera</taxon>
        <taxon>Cimicomorpha</taxon>
        <taxon>Miridae</taxon>
        <taxon>Mirini</taxon>
        <taxon>Apolygus</taxon>
    </lineage>
</organism>
<dbReference type="InterPro" id="IPR023799">
    <property type="entry name" value="RbfA_dom_sf"/>
</dbReference>
<sequence length="238" mass="26995">MGRNKTKSKFYNFDAWDKTPGKTVHRPVNQRRMVVLNKLFMKNITEVLATGTTAHSIEGLGIEISKVAITSDFQNVNVLYVCKIKPRPPDLEERLVDAGFSLRHELSQLQLMGVVPRINFVEDKTLKNLERVEELLMVADKGTENEEDECTADSFSPEDEENLLLPQRVYGLNHTKIFEKIMAAKRATSCQKPKTDATAVHEAILYTPSAAEDTSKKENPKHMISRYLRESKVESKSS</sequence>
<feature type="compositionally biased region" description="Basic and acidic residues" evidence="1">
    <location>
        <begin position="213"/>
        <end position="238"/>
    </location>
</feature>
<name>A0A8S9XG63_APOLU</name>
<dbReference type="Proteomes" id="UP000466442">
    <property type="component" value="Unassembled WGS sequence"/>
</dbReference>
<dbReference type="Pfam" id="PF02033">
    <property type="entry name" value="RBFA"/>
    <property type="match status" value="1"/>
</dbReference>
<evidence type="ECO:0000256" key="1">
    <source>
        <dbReference type="SAM" id="MobiDB-lite"/>
    </source>
</evidence>
<accession>A0A8S9XG63</accession>
<dbReference type="PANTHER" id="PTHR14725:SF0">
    <property type="entry name" value="RIBOSOME-BINDING FACTOR A, MITOCHONDRIAL-RELATED"/>
    <property type="match status" value="1"/>
</dbReference>
<dbReference type="SUPFAM" id="SSF89919">
    <property type="entry name" value="Ribosome-binding factor A, RbfA"/>
    <property type="match status" value="1"/>
</dbReference>
<dbReference type="PANTHER" id="PTHR14725">
    <property type="entry name" value="RIBOSOME-BINDING FACTOR A, MITOCHONDRIAL-RELATED"/>
    <property type="match status" value="1"/>
</dbReference>
<feature type="region of interest" description="Disordered" evidence="1">
    <location>
        <begin position="208"/>
        <end position="238"/>
    </location>
</feature>
<dbReference type="InterPro" id="IPR015946">
    <property type="entry name" value="KH_dom-like_a/b"/>
</dbReference>
<dbReference type="InterPro" id="IPR000238">
    <property type="entry name" value="RbfA"/>
</dbReference>
<keyword evidence="3" id="KW-1185">Reference proteome</keyword>
<comment type="caution">
    <text evidence="2">The sequence shown here is derived from an EMBL/GenBank/DDBJ whole genome shotgun (WGS) entry which is preliminary data.</text>
</comment>
<dbReference type="InterPro" id="IPR039212">
    <property type="entry name" value="RBFA_mitochondrial"/>
</dbReference>
<dbReference type="EMBL" id="WIXP02000007">
    <property type="protein sequence ID" value="KAF6207962.1"/>
    <property type="molecule type" value="Genomic_DNA"/>
</dbReference>
<dbReference type="Gene3D" id="3.30.300.20">
    <property type="match status" value="1"/>
</dbReference>
<dbReference type="OrthoDB" id="418445at2759"/>